<dbReference type="AlphaFoldDB" id="A0A3N2BE01"/>
<evidence type="ECO:0000313" key="9">
    <source>
        <dbReference type="EMBL" id="ROR73472.1"/>
    </source>
</evidence>
<evidence type="ECO:0000256" key="1">
    <source>
        <dbReference type="ARBA" id="ARBA00004651"/>
    </source>
</evidence>
<feature type="transmembrane region" description="Helical" evidence="8">
    <location>
        <begin position="193"/>
        <end position="214"/>
    </location>
</feature>
<dbReference type="InterPro" id="IPR037294">
    <property type="entry name" value="ABC_BtuC-like"/>
</dbReference>
<dbReference type="Proteomes" id="UP000280668">
    <property type="component" value="Unassembled WGS sequence"/>
</dbReference>
<dbReference type="EMBL" id="RKHK01000001">
    <property type="protein sequence ID" value="ROR73472.1"/>
    <property type="molecule type" value="Genomic_DNA"/>
</dbReference>
<keyword evidence="6 8" id="KW-1133">Transmembrane helix</keyword>
<feature type="transmembrane region" description="Helical" evidence="8">
    <location>
        <begin position="235"/>
        <end position="255"/>
    </location>
</feature>
<dbReference type="GO" id="GO:0005886">
    <property type="term" value="C:plasma membrane"/>
    <property type="evidence" value="ECO:0007669"/>
    <property type="project" value="UniProtKB-SubCell"/>
</dbReference>
<dbReference type="Pfam" id="PF01032">
    <property type="entry name" value="FecCD"/>
    <property type="match status" value="1"/>
</dbReference>
<feature type="transmembrane region" description="Helical" evidence="8">
    <location>
        <begin position="281"/>
        <end position="308"/>
    </location>
</feature>
<organism evidence="9 10">
    <name type="scientific">Bogoriella caseilytica</name>
    <dbReference type="NCBI Taxonomy" id="56055"/>
    <lineage>
        <taxon>Bacteria</taxon>
        <taxon>Bacillati</taxon>
        <taxon>Actinomycetota</taxon>
        <taxon>Actinomycetes</taxon>
        <taxon>Micrococcales</taxon>
        <taxon>Bogoriellaceae</taxon>
        <taxon>Bogoriella</taxon>
    </lineage>
</organism>
<feature type="transmembrane region" description="Helical" evidence="8">
    <location>
        <begin position="137"/>
        <end position="156"/>
    </location>
</feature>
<keyword evidence="4" id="KW-1003">Cell membrane</keyword>
<dbReference type="GO" id="GO:0022857">
    <property type="term" value="F:transmembrane transporter activity"/>
    <property type="evidence" value="ECO:0007669"/>
    <property type="project" value="InterPro"/>
</dbReference>
<dbReference type="FunFam" id="1.10.3470.10:FF:000001">
    <property type="entry name" value="Vitamin B12 ABC transporter permease BtuC"/>
    <property type="match status" value="1"/>
</dbReference>
<comment type="subcellular location">
    <subcellularLocation>
        <location evidence="1">Cell membrane</location>
        <topology evidence="1">Multi-pass membrane protein</topology>
    </subcellularLocation>
</comment>
<keyword evidence="5 8" id="KW-0812">Transmembrane</keyword>
<dbReference type="SUPFAM" id="SSF81345">
    <property type="entry name" value="ABC transporter involved in vitamin B12 uptake, BtuC"/>
    <property type="match status" value="1"/>
</dbReference>
<gene>
    <name evidence="9" type="ORF">EDD31_1853</name>
</gene>
<feature type="transmembrane region" description="Helical" evidence="8">
    <location>
        <begin position="344"/>
        <end position="367"/>
    </location>
</feature>
<evidence type="ECO:0000256" key="3">
    <source>
        <dbReference type="ARBA" id="ARBA00022448"/>
    </source>
</evidence>
<accession>A0A3N2BE01</accession>
<evidence type="ECO:0000256" key="5">
    <source>
        <dbReference type="ARBA" id="ARBA00022692"/>
    </source>
</evidence>
<dbReference type="CDD" id="cd06550">
    <property type="entry name" value="TM_ABC_iron-siderophores_like"/>
    <property type="match status" value="1"/>
</dbReference>
<protein>
    <submittedName>
        <fullName evidence="9">Iron complex transport system permease protein</fullName>
    </submittedName>
</protein>
<dbReference type="InterPro" id="IPR000522">
    <property type="entry name" value="ABC_transptr_permease_BtuC"/>
</dbReference>
<name>A0A3N2BE01_9MICO</name>
<evidence type="ECO:0000313" key="10">
    <source>
        <dbReference type="Proteomes" id="UP000280668"/>
    </source>
</evidence>
<keyword evidence="10" id="KW-1185">Reference proteome</keyword>
<evidence type="ECO:0000256" key="6">
    <source>
        <dbReference type="ARBA" id="ARBA00022989"/>
    </source>
</evidence>
<comment type="caution">
    <text evidence="9">The sequence shown here is derived from an EMBL/GenBank/DDBJ whole genome shotgun (WGS) entry which is preliminary data.</text>
</comment>
<feature type="transmembrane region" description="Helical" evidence="8">
    <location>
        <begin position="163"/>
        <end position="181"/>
    </location>
</feature>
<evidence type="ECO:0000256" key="7">
    <source>
        <dbReference type="ARBA" id="ARBA00023136"/>
    </source>
</evidence>
<dbReference type="PANTHER" id="PTHR30472">
    <property type="entry name" value="FERRIC ENTEROBACTIN TRANSPORT SYSTEM PERMEASE PROTEIN"/>
    <property type="match status" value="1"/>
</dbReference>
<sequence>MFNLSAWSFPSESRHAEGVVLSVQIAQPELQHTQQLGSPGRRRTWIILTALAVLAALCLISVMIGSGSIPAARVLATLTSWAAGELPPGSRDTTEILILERRLPRTLLAVMVGAGLGAAGVLMQAMTRNPLADPGLLGVNAGAYAAVVLGSATMGTTVGTTHVWLAVAGALIVSVAVYVIGTSGQMGASPAKLVLTGVAIGALLSGLSFAVTLVRPDVFDRVRFWSAGSLQGRSFDEVTAVLPFLAVGLVLAVALPRALNALALGDDAAVALGARPGVTRVIGLLATTLLCGAATAAAGPLSFIGLMVPHALRMLNGPDHRWLIPLSVLTAPILVLTADILGRMVVAAELPAGVVTAFLGAPVLVWLTRRKAVKSL</sequence>
<evidence type="ECO:0000256" key="4">
    <source>
        <dbReference type="ARBA" id="ARBA00022475"/>
    </source>
</evidence>
<evidence type="ECO:0000256" key="2">
    <source>
        <dbReference type="ARBA" id="ARBA00007935"/>
    </source>
</evidence>
<dbReference type="PANTHER" id="PTHR30472:SF1">
    <property type="entry name" value="FE(3+) DICITRATE TRANSPORT SYSTEM PERMEASE PROTEIN FECC-RELATED"/>
    <property type="match status" value="1"/>
</dbReference>
<comment type="similarity">
    <text evidence="2">Belongs to the binding-protein-dependent transport system permease family. FecCD subfamily.</text>
</comment>
<proteinExistence type="inferred from homology"/>
<keyword evidence="3" id="KW-0813">Transport</keyword>
<dbReference type="Gene3D" id="1.10.3470.10">
    <property type="entry name" value="ABC transporter involved in vitamin B12 uptake, BtuC"/>
    <property type="match status" value="1"/>
</dbReference>
<feature type="transmembrane region" description="Helical" evidence="8">
    <location>
        <begin position="106"/>
        <end position="125"/>
    </location>
</feature>
<keyword evidence="7 8" id="KW-0472">Membrane</keyword>
<evidence type="ECO:0000256" key="8">
    <source>
        <dbReference type="SAM" id="Phobius"/>
    </source>
</evidence>
<feature type="transmembrane region" description="Helical" evidence="8">
    <location>
        <begin position="45"/>
        <end position="65"/>
    </location>
</feature>
<reference evidence="9 10" key="1">
    <citation type="submission" date="2018-11" db="EMBL/GenBank/DDBJ databases">
        <title>Sequencing the genomes of 1000 actinobacteria strains.</title>
        <authorList>
            <person name="Klenk H.-P."/>
        </authorList>
    </citation>
    <scope>NUCLEOTIDE SEQUENCE [LARGE SCALE GENOMIC DNA]</scope>
    <source>
        <strain evidence="9 10">DSM 11294</strain>
    </source>
</reference>
<dbReference type="GO" id="GO:0033214">
    <property type="term" value="P:siderophore-iron import into cell"/>
    <property type="evidence" value="ECO:0007669"/>
    <property type="project" value="TreeGrafter"/>
</dbReference>